<dbReference type="Proteomes" id="UP000243197">
    <property type="component" value="Chromosome"/>
</dbReference>
<organism evidence="3 4">
    <name type="scientific">Ichthyobacterium seriolicida</name>
    <dbReference type="NCBI Taxonomy" id="242600"/>
    <lineage>
        <taxon>Bacteria</taxon>
        <taxon>Pseudomonadati</taxon>
        <taxon>Bacteroidota</taxon>
        <taxon>Flavobacteriia</taxon>
        <taxon>Flavobacteriales</taxon>
        <taxon>Ichthyobacteriaceae</taxon>
        <taxon>Ichthyobacterium</taxon>
    </lineage>
</organism>
<dbReference type="GO" id="GO:0071949">
    <property type="term" value="F:FAD binding"/>
    <property type="evidence" value="ECO:0007669"/>
    <property type="project" value="TreeGrafter"/>
</dbReference>
<name>A0A1J1E223_9FLAO</name>
<keyword evidence="1" id="KW-0560">Oxidoreductase</keyword>
<dbReference type="OrthoDB" id="1401444at2"/>
<proteinExistence type="predicted"/>
<evidence type="ECO:0000259" key="2">
    <source>
        <dbReference type="Pfam" id="PF01619"/>
    </source>
</evidence>
<gene>
    <name evidence="3" type="ORF">JBKA6_0992</name>
</gene>
<keyword evidence="4" id="KW-1185">Reference proteome</keyword>
<protein>
    <submittedName>
        <fullName evidence="3">Carbapenem antibiotics biosynthesis protein carD</fullName>
    </submittedName>
</protein>
<evidence type="ECO:0000256" key="1">
    <source>
        <dbReference type="ARBA" id="ARBA00023002"/>
    </source>
</evidence>
<dbReference type="SUPFAM" id="SSF51730">
    <property type="entry name" value="FAD-linked oxidoreductase"/>
    <property type="match status" value="1"/>
</dbReference>
<dbReference type="Pfam" id="PF01619">
    <property type="entry name" value="Pro_dh"/>
    <property type="match status" value="1"/>
</dbReference>
<dbReference type="PANTHER" id="PTHR13914">
    <property type="entry name" value="PROLINE OXIDASE"/>
    <property type="match status" value="1"/>
</dbReference>
<dbReference type="AlphaFoldDB" id="A0A1J1E223"/>
<dbReference type="GO" id="GO:0004657">
    <property type="term" value="F:proline dehydrogenase activity"/>
    <property type="evidence" value="ECO:0007669"/>
    <property type="project" value="InterPro"/>
</dbReference>
<evidence type="ECO:0000313" key="4">
    <source>
        <dbReference type="Proteomes" id="UP000243197"/>
    </source>
</evidence>
<dbReference type="InterPro" id="IPR029041">
    <property type="entry name" value="FAD-linked_oxidoreductase-like"/>
</dbReference>
<reference evidence="3 4" key="1">
    <citation type="submission" date="2014-03" db="EMBL/GenBank/DDBJ databases">
        <title>complete genome sequence of Flavobacteriaceae bacterium JBKA-6.</title>
        <authorList>
            <person name="Takano T."/>
            <person name="Nakamura Y."/>
            <person name="Takuma S."/>
            <person name="Yasuike M."/>
            <person name="Matsuyama T."/>
            <person name="Sakai T."/>
            <person name="Fujiwara A."/>
            <person name="Kimoto K."/>
            <person name="Fukuda Y."/>
            <person name="Kondo H."/>
            <person name="Hirono I."/>
            <person name="Nakayasu C."/>
        </authorList>
    </citation>
    <scope>NUCLEOTIDE SEQUENCE [LARGE SCALE GENOMIC DNA]</scope>
    <source>
        <strain evidence="3 4">JBKA-6</strain>
    </source>
</reference>
<evidence type="ECO:0000313" key="3">
    <source>
        <dbReference type="EMBL" id="BAV95005.1"/>
    </source>
</evidence>
<feature type="domain" description="Proline dehydrogenase" evidence="2">
    <location>
        <begin position="74"/>
        <end position="373"/>
    </location>
</feature>
<dbReference type="EMBL" id="AP014564">
    <property type="protein sequence ID" value="BAV95005.1"/>
    <property type="molecule type" value="Genomic_DNA"/>
</dbReference>
<dbReference type="PANTHER" id="PTHR13914:SF0">
    <property type="entry name" value="PROLINE DEHYDROGENASE 1, MITOCHONDRIAL"/>
    <property type="match status" value="1"/>
</dbReference>
<dbReference type="InterPro" id="IPR015659">
    <property type="entry name" value="Proline_oxidase"/>
</dbReference>
<dbReference type="GO" id="GO:0010133">
    <property type="term" value="P:L-proline catabolic process to L-glutamate"/>
    <property type="evidence" value="ECO:0007669"/>
    <property type="project" value="TreeGrafter"/>
</dbReference>
<dbReference type="KEGG" id="ise:JBKA6_0992"/>
<dbReference type="InterPro" id="IPR002872">
    <property type="entry name" value="Proline_DH_dom"/>
</dbReference>
<sequence>MIRFDDTKTAFEIKSNAQLKKSYYIFRIIKRYKLVNLLSKIALIALKIRIPIIEYLVKISVFNQFCGGRTKNDCQKNIDKIYNAKVCSILDYSVEGKSNNASFDRTVNVTIEIIEYAKDRVEIPFVVFKPTGIGSFDIYKKVTEKSELSSSEQKEWDLIVERHYKICDAAKYFNVFVMIDAEESWIQGASDKLVEKLMQKYNREKPLVYGTLQMYRKDRFEYLKYLHEKAEKEGFIVGVKIVRGAYMEKERERAKRKNYISPINEDKKASDDLYNRAVGYVLDNINKLYLFAGTHNEESTLDILMKMKELNISSDDKRVWFGQLYGMGDHISFNLSKSGYNVAKYMPFGPVRDVIPYLIRRAEENTSVSGQSSRELDLIEKEMSRRGI</sequence>
<dbReference type="RefSeq" id="WP_096686451.1">
    <property type="nucleotide sequence ID" value="NZ_AP014564.1"/>
</dbReference>
<accession>A0A1J1E223</accession>
<dbReference type="Gene3D" id="3.20.20.220">
    <property type="match status" value="1"/>
</dbReference>